<evidence type="ECO:0000313" key="5">
    <source>
        <dbReference type="Proteomes" id="UP000315082"/>
    </source>
</evidence>
<dbReference type="InterPro" id="IPR000045">
    <property type="entry name" value="Prepilin_IV_endopep_pep"/>
</dbReference>
<evidence type="ECO:0000313" key="4">
    <source>
        <dbReference type="EMBL" id="QDV66475.1"/>
    </source>
</evidence>
<feature type="transmembrane region" description="Helical" evidence="2">
    <location>
        <begin position="47"/>
        <end position="65"/>
    </location>
</feature>
<feature type="transmembrane region" description="Helical" evidence="2">
    <location>
        <begin position="77"/>
        <end position="96"/>
    </location>
</feature>
<dbReference type="GO" id="GO:0005886">
    <property type="term" value="C:plasma membrane"/>
    <property type="evidence" value="ECO:0007669"/>
    <property type="project" value="TreeGrafter"/>
</dbReference>
<sequence length="231" mass="24628">MTTATSIVDQPASPTIMASNTKLLWGVSLAGPIVFATPWFLLGSPQMPPFGMTAGVLTQLLLVSFFTDLSFRKIPNWATYTAFTWGLTINLLGYLMPEQQSWLGSVGLGQSFAGGFGLLGIMFVIFSISGGGAGDVKLSACLGALLGWDLALNAMLYSFVVAGAGMLCIAIWNQGPWALTTLLLRSVGSWLLPTVVLPPEPQQRALLKQKFPLAPFFAAGTLLALYWNGGY</sequence>
<keyword evidence="2" id="KW-0812">Transmembrane</keyword>
<dbReference type="PANTHER" id="PTHR30487">
    <property type="entry name" value="TYPE 4 PREPILIN-LIKE PROTEINS LEADER PEPTIDE-PROCESSING ENZYME"/>
    <property type="match status" value="1"/>
</dbReference>
<reference evidence="4 5" key="1">
    <citation type="submission" date="2019-02" db="EMBL/GenBank/DDBJ databases">
        <title>Deep-cultivation of Planctomycetes and their phenomic and genomic characterization uncovers novel biology.</title>
        <authorList>
            <person name="Wiegand S."/>
            <person name="Jogler M."/>
            <person name="Boedeker C."/>
            <person name="Pinto D."/>
            <person name="Vollmers J."/>
            <person name="Rivas-Marin E."/>
            <person name="Kohn T."/>
            <person name="Peeters S.H."/>
            <person name="Heuer A."/>
            <person name="Rast P."/>
            <person name="Oberbeckmann S."/>
            <person name="Bunk B."/>
            <person name="Jeske O."/>
            <person name="Meyerdierks A."/>
            <person name="Storesund J.E."/>
            <person name="Kallscheuer N."/>
            <person name="Luecker S."/>
            <person name="Lage O.M."/>
            <person name="Pohl T."/>
            <person name="Merkel B.J."/>
            <person name="Hornburger P."/>
            <person name="Mueller R.-W."/>
            <person name="Bruemmer F."/>
            <person name="Labrenz M."/>
            <person name="Spormann A.M."/>
            <person name="Op den Camp H."/>
            <person name="Overmann J."/>
            <person name="Amann R."/>
            <person name="Jetten M.S.M."/>
            <person name="Mascher T."/>
            <person name="Medema M.H."/>
            <person name="Devos D.P."/>
            <person name="Kaster A.-K."/>
            <person name="Ovreas L."/>
            <person name="Rohde M."/>
            <person name="Galperin M.Y."/>
            <person name="Jogler C."/>
        </authorList>
    </citation>
    <scope>NUCLEOTIDE SEQUENCE [LARGE SCALE GENOMIC DNA]</scope>
    <source>
        <strain evidence="4 5">Poly24</strain>
    </source>
</reference>
<dbReference type="RefSeq" id="WP_145089083.1">
    <property type="nucleotide sequence ID" value="NZ_CP036348.1"/>
</dbReference>
<dbReference type="GO" id="GO:0006465">
    <property type="term" value="P:signal peptide processing"/>
    <property type="evidence" value="ECO:0007669"/>
    <property type="project" value="TreeGrafter"/>
</dbReference>
<feature type="transmembrane region" description="Helical" evidence="2">
    <location>
        <begin position="108"/>
        <end position="129"/>
    </location>
</feature>
<dbReference type="InterPro" id="IPR050882">
    <property type="entry name" value="Prepilin_peptidase/N-MTase"/>
</dbReference>
<evidence type="ECO:0000256" key="1">
    <source>
        <dbReference type="ARBA" id="ARBA00005801"/>
    </source>
</evidence>
<dbReference type="EMBL" id="CP036348">
    <property type="protein sequence ID" value="QDV66475.1"/>
    <property type="molecule type" value="Genomic_DNA"/>
</dbReference>
<feature type="transmembrane region" description="Helical" evidence="2">
    <location>
        <begin position="150"/>
        <end position="172"/>
    </location>
</feature>
<dbReference type="GO" id="GO:0004190">
    <property type="term" value="F:aspartic-type endopeptidase activity"/>
    <property type="evidence" value="ECO:0007669"/>
    <property type="project" value="InterPro"/>
</dbReference>
<keyword evidence="2" id="KW-1133">Transmembrane helix</keyword>
<feature type="transmembrane region" description="Helical" evidence="2">
    <location>
        <begin position="211"/>
        <end position="229"/>
    </location>
</feature>
<keyword evidence="5" id="KW-1185">Reference proteome</keyword>
<organism evidence="4 5">
    <name type="scientific">Rosistilla carotiformis</name>
    <dbReference type="NCBI Taxonomy" id="2528017"/>
    <lineage>
        <taxon>Bacteria</taxon>
        <taxon>Pseudomonadati</taxon>
        <taxon>Planctomycetota</taxon>
        <taxon>Planctomycetia</taxon>
        <taxon>Pirellulales</taxon>
        <taxon>Pirellulaceae</taxon>
        <taxon>Rosistilla</taxon>
    </lineage>
</organism>
<accession>A0A518JLP4</accession>
<dbReference type="PANTHER" id="PTHR30487:SF0">
    <property type="entry name" value="PREPILIN LEADER PEPTIDASE_N-METHYLTRANSFERASE-RELATED"/>
    <property type="match status" value="1"/>
</dbReference>
<comment type="similarity">
    <text evidence="1">Belongs to the peptidase A24 family.</text>
</comment>
<dbReference type="Pfam" id="PF01478">
    <property type="entry name" value="Peptidase_A24"/>
    <property type="match status" value="1"/>
</dbReference>
<evidence type="ECO:0000256" key="2">
    <source>
        <dbReference type="SAM" id="Phobius"/>
    </source>
</evidence>
<gene>
    <name evidence="4" type="ORF">Poly24_01610</name>
</gene>
<dbReference type="AlphaFoldDB" id="A0A518JLP4"/>
<keyword evidence="2" id="KW-0472">Membrane</keyword>
<dbReference type="KEGG" id="rcf:Poly24_01610"/>
<protein>
    <submittedName>
        <fullName evidence="4">Type IV leader peptidase family protein</fullName>
    </submittedName>
</protein>
<dbReference type="Gene3D" id="1.20.120.1220">
    <property type="match status" value="1"/>
</dbReference>
<feature type="transmembrane region" description="Helical" evidence="2">
    <location>
        <begin position="23"/>
        <end position="41"/>
    </location>
</feature>
<dbReference type="Proteomes" id="UP000315082">
    <property type="component" value="Chromosome"/>
</dbReference>
<evidence type="ECO:0000259" key="3">
    <source>
        <dbReference type="Pfam" id="PF01478"/>
    </source>
</evidence>
<proteinExistence type="inferred from homology"/>
<dbReference type="OrthoDB" id="286076at2"/>
<feature type="domain" description="Prepilin type IV endopeptidase peptidase" evidence="3">
    <location>
        <begin position="57"/>
        <end position="164"/>
    </location>
</feature>
<name>A0A518JLP4_9BACT</name>